<dbReference type="SMART" id="SM01043">
    <property type="entry name" value="BTAD"/>
    <property type="match status" value="1"/>
</dbReference>
<sequence>MERNGHFVLKTKLEPPMVDNQVLFRPTVMKRLRKAKDAPLTLVHGGPGFGKSTALSAFLRTGSYPFVWYTVTEQDDHLAPFLIYLKEAMCSMVPDIKEEWLTEAFMNIQRGDTRAIYECCSHFINACVGLDKDWLLIIDDFQLVSENEEISQFMKWFLMHLPQRLHVILISRSKLEWDFLATWRVKGQLVEVNERDLCFKEEEIQILFEDHYEMAITEEDARFLFLQTEGWIMAIQMVWQRLQEDSTLEEIFQDQATSMEELFEYLALDVLNKQPKDVYEFLLKSSIFQSFTVWGCQEVLHEPSCEKHITHLMKKHLFLHTTEKKEAYRYHALFRDFLQSRLKKWEPDILESLHERAVSHYEKRGMLDQALYHAEQCETIEKLAVFLHENGKEMIRQGKFQRLEICLGKIPVRAKDRYPYLWVVQGDFERYRSRYEAAITHYDRAREIGEERGDPICESKALEGAASVYLDTIQPRHAQDLLKKAIELLERVEKENHGAVLKEELQKQLRHLYVLMSENTINLGDAVEAKRWFEKSRALEPEEIEDDLEARLHLRTGRLSEMVRRLERRKRQKGMESVPGQTVLGPPKSHRETDLLLSYVYSLIGRGTEAKDAASAAIMQGVQAKAPFVEACGWMRMGHAIQLQDKYEQRLASTCYQTSLKMMEEMNISRGKAEPYMGLSLLYGKRRELEAAIKFADLGLKETDKVDDRWLSSWLRLCKGIAYCYSHNDGKALQEFERCHDQFLLCGDSYGLTVTTLWQSFITYRMGEEKRFYIYVRHFLQLMEKEGYHDLLKKPTLFGPVDVQQLSPMLLEAYHQRKKDHPFLHHLMLQLGMEEGRTNHPGFTLRIQTFREFKVFRGEEEILERDWKRGKAKELLQLFITKRKHLLQKEEIFELLWGGQDEEVAGRDFKVALNTLNKVLEPDRKARSTPFFIQRHERAYGLNLASPFDLDAAEFEHGITKGMETKDNGEAVHLLKQSLDLYEGDYLPERMHEDWCTEERERLQVLYLRGAERLSELYMLNEMWDLCIEAAERILEKDRCWEEAYRILMTAYHRKQNRKMVFYYYNKCREVLMEELGVPPMEKTEQLFEQLGVERSDVSDRSGA</sequence>
<name>A0ABS6JLS8_9BACI</name>
<feature type="domain" description="Bacterial transcriptional activator" evidence="2">
    <location>
        <begin position="950"/>
        <end position="1092"/>
    </location>
</feature>
<gene>
    <name evidence="3" type="ORF">KS419_21625</name>
</gene>
<evidence type="ECO:0000313" key="4">
    <source>
        <dbReference type="Proteomes" id="UP000784880"/>
    </source>
</evidence>
<reference evidence="3 4" key="1">
    <citation type="submission" date="2021-06" db="EMBL/GenBank/DDBJ databases">
        <title>Bacillus sp. RD4P76, an endophyte from a halophyte.</title>
        <authorList>
            <person name="Sun J.-Q."/>
        </authorList>
    </citation>
    <scope>NUCLEOTIDE SEQUENCE [LARGE SCALE GENOMIC DNA]</scope>
    <source>
        <strain evidence="3 4">CGMCC 1.15917</strain>
    </source>
</reference>
<accession>A0ABS6JLS8</accession>
<feature type="region of interest" description="Disordered" evidence="1">
    <location>
        <begin position="568"/>
        <end position="587"/>
    </location>
</feature>
<evidence type="ECO:0000256" key="1">
    <source>
        <dbReference type="SAM" id="MobiDB-lite"/>
    </source>
</evidence>
<organism evidence="3 4">
    <name type="scientific">Evansella tamaricis</name>
    <dbReference type="NCBI Taxonomy" id="2069301"/>
    <lineage>
        <taxon>Bacteria</taxon>
        <taxon>Bacillati</taxon>
        <taxon>Bacillota</taxon>
        <taxon>Bacilli</taxon>
        <taxon>Bacillales</taxon>
        <taxon>Bacillaceae</taxon>
        <taxon>Evansella</taxon>
    </lineage>
</organism>
<dbReference type="PANTHER" id="PTHR35807:SF2">
    <property type="entry name" value="TRANSCRIPTIONAL ACTIVATOR DOMAIN"/>
    <property type="match status" value="1"/>
</dbReference>
<evidence type="ECO:0000259" key="2">
    <source>
        <dbReference type="SMART" id="SM01043"/>
    </source>
</evidence>
<dbReference type="PANTHER" id="PTHR35807">
    <property type="entry name" value="TRANSCRIPTIONAL REGULATOR REDD-RELATED"/>
    <property type="match status" value="1"/>
</dbReference>
<dbReference type="Pfam" id="PF25873">
    <property type="entry name" value="WHD_MalT"/>
    <property type="match status" value="1"/>
</dbReference>
<dbReference type="Proteomes" id="UP000784880">
    <property type="component" value="Unassembled WGS sequence"/>
</dbReference>
<dbReference type="InterPro" id="IPR005158">
    <property type="entry name" value="BTAD"/>
</dbReference>
<protein>
    <submittedName>
        <fullName evidence="3">Transcriptional regulator</fullName>
    </submittedName>
</protein>
<evidence type="ECO:0000313" key="3">
    <source>
        <dbReference type="EMBL" id="MBU9714345.1"/>
    </source>
</evidence>
<dbReference type="InterPro" id="IPR059106">
    <property type="entry name" value="WHD_MalT"/>
</dbReference>
<dbReference type="Pfam" id="PF03704">
    <property type="entry name" value="BTAD"/>
    <property type="match status" value="1"/>
</dbReference>
<dbReference type="RefSeq" id="WP_217068837.1">
    <property type="nucleotide sequence ID" value="NZ_JAHQCS010000174.1"/>
</dbReference>
<comment type="caution">
    <text evidence="3">The sequence shown here is derived from an EMBL/GenBank/DDBJ whole genome shotgun (WGS) entry which is preliminary data.</text>
</comment>
<proteinExistence type="predicted"/>
<keyword evidence="4" id="KW-1185">Reference proteome</keyword>
<dbReference type="InterPro" id="IPR051677">
    <property type="entry name" value="AfsR-DnrI-RedD_regulator"/>
</dbReference>
<dbReference type="EMBL" id="JAHQCS010000174">
    <property type="protein sequence ID" value="MBU9714345.1"/>
    <property type="molecule type" value="Genomic_DNA"/>
</dbReference>